<dbReference type="Gene3D" id="3.40.50.150">
    <property type="entry name" value="Vaccinia Virus protein VP39"/>
    <property type="match status" value="1"/>
</dbReference>
<keyword evidence="3" id="KW-1185">Reference proteome</keyword>
<dbReference type="Pfam" id="PF05050">
    <property type="entry name" value="Methyltransf_21"/>
    <property type="match status" value="1"/>
</dbReference>
<dbReference type="Proteomes" id="UP000183400">
    <property type="component" value="Unassembled WGS sequence"/>
</dbReference>
<dbReference type="AlphaFoldDB" id="A0A1H3BIF7"/>
<keyword evidence="2" id="KW-0808">Transferase</keyword>
<dbReference type="CDD" id="cd02440">
    <property type="entry name" value="AdoMet_MTases"/>
    <property type="match status" value="1"/>
</dbReference>
<organism evidence="2 3">
    <name type="scientific">Ruegeria halocynthiae</name>
    <dbReference type="NCBI Taxonomy" id="985054"/>
    <lineage>
        <taxon>Bacteria</taxon>
        <taxon>Pseudomonadati</taxon>
        <taxon>Pseudomonadota</taxon>
        <taxon>Alphaproteobacteria</taxon>
        <taxon>Rhodobacterales</taxon>
        <taxon>Roseobacteraceae</taxon>
        <taxon>Ruegeria</taxon>
    </lineage>
</organism>
<accession>A0A1H3BIF7</accession>
<dbReference type="OrthoDB" id="7542440at2"/>
<evidence type="ECO:0000259" key="1">
    <source>
        <dbReference type="Pfam" id="PF05050"/>
    </source>
</evidence>
<dbReference type="RefSeq" id="WP_074737569.1">
    <property type="nucleotide sequence ID" value="NZ_FNNP01000005.1"/>
</dbReference>
<proteinExistence type="predicted"/>
<dbReference type="GO" id="GO:0008168">
    <property type="term" value="F:methyltransferase activity"/>
    <property type="evidence" value="ECO:0007669"/>
    <property type="project" value="UniProtKB-KW"/>
</dbReference>
<dbReference type="PANTHER" id="PTHR34203">
    <property type="entry name" value="METHYLTRANSFERASE, FKBM FAMILY PROTEIN"/>
    <property type="match status" value="1"/>
</dbReference>
<dbReference type="EMBL" id="FNNP01000005">
    <property type="protein sequence ID" value="SDX41565.1"/>
    <property type="molecule type" value="Genomic_DNA"/>
</dbReference>
<name>A0A1H3BIF7_9RHOB</name>
<feature type="domain" description="Methyltransferase FkbM" evidence="1">
    <location>
        <begin position="95"/>
        <end position="223"/>
    </location>
</feature>
<gene>
    <name evidence="2" type="ORF">SAMN05444358_105193</name>
</gene>
<dbReference type="GO" id="GO:0032259">
    <property type="term" value="P:methylation"/>
    <property type="evidence" value="ECO:0007669"/>
    <property type="project" value="UniProtKB-KW"/>
</dbReference>
<protein>
    <submittedName>
        <fullName evidence="2">Methyltransferase, FkbM family</fullName>
    </submittedName>
</protein>
<dbReference type="InterPro" id="IPR006342">
    <property type="entry name" value="FkbM_mtfrase"/>
</dbReference>
<sequence>MSDAANQVSVTTAQMEHANACLREAYKLAGRGRMRNLIRKSLLPQMIAYRNMVIHLHPYDNFTEFVIWRKGQSPEELELNWLKETFEGKTLKVLDIGANFGLYSLVFASFLSPESRIHAFEPNPTLCERLRKNCALNDFDNVVLNSFAISGETAKATLSIELRGDVATNLGEAQLTRDPARMDREKFESIQVQTRTLWELSELHGADFAKLDVEGHEANILMPFFEVADDKALPQYLQLETVNLGNGADGLFAAIAGRGYEPVFQTQRNTIFRR</sequence>
<dbReference type="NCBIfam" id="TIGR01444">
    <property type="entry name" value="fkbM_fam"/>
    <property type="match status" value="1"/>
</dbReference>
<evidence type="ECO:0000313" key="3">
    <source>
        <dbReference type="Proteomes" id="UP000183400"/>
    </source>
</evidence>
<keyword evidence="2" id="KW-0489">Methyltransferase</keyword>
<evidence type="ECO:0000313" key="2">
    <source>
        <dbReference type="EMBL" id="SDX41565.1"/>
    </source>
</evidence>
<dbReference type="PANTHER" id="PTHR34203:SF15">
    <property type="entry name" value="SLL1173 PROTEIN"/>
    <property type="match status" value="1"/>
</dbReference>
<dbReference type="InterPro" id="IPR052514">
    <property type="entry name" value="SAM-dependent_MTase"/>
</dbReference>
<dbReference type="SUPFAM" id="SSF53335">
    <property type="entry name" value="S-adenosyl-L-methionine-dependent methyltransferases"/>
    <property type="match status" value="1"/>
</dbReference>
<reference evidence="3" key="1">
    <citation type="submission" date="2016-10" db="EMBL/GenBank/DDBJ databases">
        <authorList>
            <person name="Varghese N."/>
            <person name="Submissions S."/>
        </authorList>
    </citation>
    <scope>NUCLEOTIDE SEQUENCE [LARGE SCALE GENOMIC DNA]</scope>
    <source>
        <strain evidence="3">DSM 27839</strain>
    </source>
</reference>
<dbReference type="InterPro" id="IPR029063">
    <property type="entry name" value="SAM-dependent_MTases_sf"/>
</dbReference>
<dbReference type="STRING" id="985054.SAMN05444358_105193"/>